<comment type="caution">
    <text evidence="7">The sequence shown here is derived from an EMBL/GenBank/DDBJ whole genome shotgun (WGS) entry which is preliminary data.</text>
</comment>
<keyword evidence="4" id="KW-1133">Transmembrane helix</keyword>
<evidence type="ECO:0000256" key="5">
    <source>
        <dbReference type="ARBA" id="ARBA00023136"/>
    </source>
</evidence>
<keyword evidence="5" id="KW-0472">Membrane</keyword>
<dbReference type="AlphaFoldDB" id="V2WCF3"/>
<dbReference type="Pfam" id="PF01222">
    <property type="entry name" value="ERG4_ERG24"/>
    <property type="match status" value="2"/>
</dbReference>
<dbReference type="Gene3D" id="1.20.120.1630">
    <property type="match status" value="1"/>
</dbReference>
<proteinExistence type="inferred from homology"/>
<keyword evidence="8" id="KW-1185">Reference proteome</keyword>
<evidence type="ECO:0000256" key="2">
    <source>
        <dbReference type="ARBA" id="ARBA00005402"/>
    </source>
</evidence>
<dbReference type="PANTHER" id="PTHR21257">
    <property type="entry name" value="DELTA(14)-STEROL REDUCTASE"/>
    <property type="match status" value="1"/>
</dbReference>
<dbReference type="HOGENOM" id="CLU_880251_0_0_1"/>
<feature type="region of interest" description="Disordered" evidence="6">
    <location>
        <begin position="65"/>
        <end position="90"/>
    </location>
</feature>
<protein>
    <submittedName>
        <fullName evidence="7">C-14 sterol reductase</fullName>
    </submittedName>
</protein>
<name>V2WCF3_MONRO</name>
<comment type="subcellular location">
    <subcellularLocation>
        <location evidence="1">Membrane</location>
        <topology evidence="1">Multi-pass membrane protein</topology>
    </subcellularLocation>
</comment>
<comment type="similarity">
    <text evidence="2">Belongs to the ERG4/ERG24 family.</text>
</comment>
<dbReference type="STRING" id="1381753.V2WCF3"/>
<dbReference type="OrthoDB" id="10262235at2759"/>
<evidence type="ECO:0000313" key="7">
    <source>
        <dbReference type="EMBL" id="ESK84503.1"/>
    </source>
</evidence>
<dbReference type="GO" id="GO:0006696">
    <property type="term" value="P:ergosterol biosynthetic process"/>
    <property type="evidence" value="ECO:0007669"/>
    <property type="project" value="TreeGrafter"/>
</dbReference>
<dbReference type="GO" id="GO:0050613">
    <property type="term" value="F:Delta14-sterol reductase activity"/>
    <property type="evidence" value="ECO:0007669"/>
    <property type="project" value="TreeGrafter"/>
</dbReference>
<dbReference type="PANTHER" id="PTHR21257:SF52">
    <property type="entry name" value="DELTA(14)-STEROL REDUCTASE TM7SF2"/>
    <property type="match status" value="1"/>
</dbReference>
<gene>
    <name evidence="7" type="ORF">Moror_6149</name>
</gene>
<keyword evidence="3" id="KW-0812">Transmembrane</keyword>
<evidence type="ECO:0000256" key="4">
    <source>
        <dbReference type="ARBA" id="ARBA00022989"/>
    </source>
</evidence>
<feature type="region of interest" description="Disordered" evidence="6">
    <location>
        <begin position="1"/>
        <end position="24"/>
    </location>
</feature>
<reference evidence="7 8" key="1">
    <citation type="journal article" date="2014" name="BMC Genomics">
        <title>Genome and secretome analysis of the hemibiotrophic fungal pathogen, Moniliophthora roreri, which causes frosty pod rot disease of cacao: mechanisms of the biotrophic and necrotrophic phases.</title>
        <authorList>
            <person name="Meinhardt L.W."/>
            <person name="Costa G.G.L."/>
            <person name="Thomazella D.P.T."/>
            <person name="Teixeira P.J.P.L."/>
            <person name="Carazzolle M.F."/>
            <person name="Schuster S.C."/>
            <person name="Carlson J.E."/>
            <person name="Guiltinan M.J."/>
            <person name="Mieczkowski P."/>
            <person name="Farmer A."/>
            <person name="Ramaraj T."/>
            <person name="Crozier J."/>
            <person name="Davis R.E."/>
            <person name="Shao J."/>
            <person name="Melnick R.L."/>
            <person name="Pereira G.A.G."/>
            <person name="Bailey B.A."/>
        </authorList>
    </citation>
    <scope>NUCLEOTIDE SEQUENCE [LARGE SCALE GENOMIC DNA]</scope>
    <source>
        <strain evidence="7 8">MCA 2997</strain>
    </source>
</reference>
<sequence>MSCPSRNAPDLEPPNFGRFSSLGGAASSQSSVHAPSVSLSVNYVPSKFSDALLLLTSIRGRARSNTALKGPKRGGADAFGSGESTMPVEGDEDYDDVASGWFGGKDAKPMRRNKFKWTLFATNTVTRALVDIIYEQAVRRDGFLKATDSMWLASAFQTWYVGDALYNEPALPTTIDIMIDGFGFMLSVELGPLDTVLIIGVNLLGYWIFRSANGEENDFRVPHREEPKKYVLLHLGSFIPNSGTDLKYMTTERSKLVISGWWGISCHPNHIGDILMAFAWSLPTDFATPIAYFYPVFFTLFLMHCQSRHEAWCQKK</sequence>
<dbReference type="EMBL" id="AWSO01001289">
    <property type="protein sequence ID" value="ESK84503.1"/>
    <property type="molecule type" value="Genomic_DNA"/>
</dbReference>
<dbReference type="InterPro" id="IPR001171">
    <property type="entry name" value="ERG24_DHCR-like"/>
</dbReference>
<dbReference type="KEGG" id="mrr:Moror_6149"/>
<accession>V2WCF3</accession>
<dbReference type="Proteomes" id="UP000017559">
    <property type="component" value="Unassembled WGS sequence"/>
</dbReference>
<evidence type="ECO:0000256" key="1">
    <source>
        <dbReference type="ARBA" id="ARBA00004141"/>
    </source>
</evidence>
<evidence type="ECO:0000313" key="8">
    <source>
        <dbReference type="Proteomes" id="UP000017559"/>
    </source>
</evidence>
<organism evidence="7 8">
    <name type="scientific">Moniliophthora roreri (strain MCA 2997)</name>
    <name type="common">Cocoa frosty pod rot fungus</name>
    <name type="synonym">Crinipellis roreri</name>
    <dbReference type="NCBI Taxonomy" id="1381753"/>
    <lineage>
        <taxon>Eukaryota</taxon>
        <taxon>Fungi</taxon>
        <taxon>Dikarya</taxon>
        <taxon>Basidiomycota</taxon>
        <taxon>Agaricomycotina</taxon>
        <taxon>Agaricomycetes</taxon>
        <taxon>Agaricomycetidae</taxon>
        <taxon>Agaricales</taxon>
        <taxon>Marasmiineae</taxon>
        <taxon>Marasmiaceae</taxon>
        <taxon>Moniliophthora</taxon>
    </lineage>
</organism>
<evidence type="ECO:0000256" key="3">
    <source>
        <dbReference type="ARBA" id="ARBA00022692"/>
    </source>
</evidence>
<evidence type="ECO:0000256" key="6">
    <source>
        <dbReference type="SAM" id="MobiDB-lite"/>
    </source>
</evidence>
<dbReference type="GO" id="GO:0005789">
    <property type="term" value="C:endoplasmic reticulum membrane"/>
    <property type="evidence" value="ECO:0007669"/>
    <property type="project" value="TreeGrafter"/>
</dbReference>